<feature type="transmembrane region" description="Helical" evidence="2">
    <location>
        <begin position="749"/>
        <end position="768"/>
    </location>
</feature>
<dbReference type="RefSeq" id="WP_153683464.1">
    <property type="nucleotide sequence ID" value="NZ_WJIF01000002.1"/>
</dbReference>
<evidence type="ECO:0000256" key="1">
    <source>
        <dbReference type="SAM" id="MobiDB-lite"/>
    </source>
</evidence>
<dbReference type="PROSITE" id="PS51318">
    <property type="entry name" value="TAT"/>
    <property type="match status" value="1"/>
</dbReference>
<feature type="region of interest" description="Disordered" evidence="1">
    <location>
        <begin position="776"/>
        <end position="817"/>
    </location>
</feature>
<keyword evidence="3" id="KW-0732">Signal</keyword>
<evidence type="ECO:0000313" key="5">
    <source>
        <dbReference type="Proteomes" id="UP000431080"/>
    </source>
</evidence>
<evidence type="ECO:0000256" key="3">
    <source>
        <dbReference type="SAM" id="SignalP"/>
    </source>
</evidence>
<feature type="chain" id="PRO_5026108847" description="2-oxoglutarate dehydrogenase" evidence="3">
    <location>
        <begin position="37"/>
        <end position="817"/>
    </location>
</feature>
<feature type="compositionally biased region" description="Acidic residues" evidence="1">
    <location>
        <begin position="381"/>
        <end position="392"/>
    </location>
</feature>
<dbReference type="InterPro" id="IPR006311">
    <property type="entry name" value="TAT_signal"/>
</dbReference>
<dbReference type="Pfam" id="PF19516">
    <property type="entry name" value="DUF6049"/>
    <property type="match status" value="1"/>
</dbReference>
<reference evidence="4 5" key="1">
    <citation type="submission" date="2019-10" db="EMBL/GenBank/DDBJ databases">
        <authorList>
            <person name="Nie G."/>
            <person name="Ming H."/>
            <person name="Yi B."/>
        </authorList>
    </citation>
    <scope>NUCLEOTIDE SEQUENCE [LARGE SCALE GENOMIC DNA]</scope>
    <source>
        <strain evidence="4 5">CFH 90414</strain>
    </source>
</reference>
<accession>A0A6I2F3K6</accession>
<comment type="caution">
    <text evidence="4">The sequence shown here is derived from an EMBL/GenBank/DDBJ whole genome shotgun (WGS) entry which is preliminary data.</text>
</comment>
<gene>
    <name evidence="4" type="ORF">GE115_03695</name>
</gene>
<sequence length="817" mass="82321">MVAESNPVRRLRRHLANRRRGLVAASVAAVAATALAAPLAASAGGFGDAGGLVDAVRSAVTDAPASVAELRAAAARADESTGAEAADEGTVTLSLAPTAGTTLDPAGPIAIDVEIVNGTAATLPAGSIRLTRSERPLDEQAELDAWIAGGDAPASDGTEGDADSGTDGGGDAGDAGAGDASSTDASGGETLAELPSPSLATGSAETISFTLPAGSLDAAVPAPVVGLGAELVLDGGGAVTTTAAFAVTGDTGPEVPRLTLAYPLTVPPESVGIITPELIELWTGPTGLLTRQLNAVSGQPIAIGLDPRILASIRVLGASAPASAIVWLDRLAAAPNEIFPLAYADADVAAQAQSGVGLLAPTTFADVLDPADFTTPVGGGEADEAPGDDDPADAQGQDPAATEPPAETQPAPTVPTTEQLLAWPYTRTDLAWPADATVATGNLAVFRASGLTTTILDERNVDGTAAGAAATVEGESVVVADAGISDALQDAAVAGSDVEWGSAAGRLGAELAMRAGTGEAPVILGTFQRGAVTQSARVAATLDELAAWGFSTPATLGNAIGAPPTDRGLVSLSEDAQRLDHIRRLLDSEARMGQFATVLEDPALLTGPTRRALLALLDESWPVDFDAWSSAVGERLVAQTATMNAVSVAPSSQINVFSRESGVPTTVENLLPYAVTVQVDAQPSNGRLVVEDRVTTTVAPESRSNVIVPVAAGVGRGDVTLTVSLYSPVDVPVGRPIEITANVQADWEGIGATILAVLLVAFFGIGIWRNIRRRRRARAGEAEAEADGPTAEEVAPGAEPTPEDPTRAQQDGPRSDG</sequence>
<protein>
    <recommendedName>
        <fullName evidence="6">2-oxoglutarate dehydrogenase</fullName>
    </recommendedName>
</protein>
<keyword evidence="2" id="KW-1133">Transmembrane helix</keyword>
<evidence type="ECO:0000256" key="2">
    <source>
        <dbReference type="SAM" id="Phobius"/>
    </source>
</evidence>
<feature type="signal peptide" evidence="3">
    <location>
        <begin position="1"/>
        <end position="36"/>
    </location>
</feature>
<feature type="compositionally biased region" description="Low complexity" evidence="1">
    <location>
        <begin position="177"/>
        <end position="189"/>
    </location>
</feature>
<feature type="region of interest" description="Disordered" evidence="1">
    <location>
        <begin position="370"/>
        <end position="414"/>
    </location>
</feature>
<proteinExistence type="predicted"/>
<keyword evidence="2" id="KW-0812">Transmembrane</keyword>
<feature type="compositionally biased region" description="Low complexity" evidence="1">
    <location>
        <begin position="393"/>
        <end position="414"/>
    </location>
</feature>
<feature type="region of interest" description="Disordered" evidence="1">
    <location>
        <begin position="149"/>
        <end position="199"/>
    </location>
</feature>
<feature type="compositionally biased region" description="Gly residues" evidence="1">
    <location>
        <begin position="166"/>
        <end position="176"/>
    </location>
</feature>
<evidence type="ECO:0000313" key="4">
    <source>
        <dbReference type="EMBL" id="MRG58974.1"/>
    </source>
</evidence>
<keyword evidence="2" id="KW-0472">Membrane</keyword>
<organism evidence="4 5">
    <name type="scientific">Agromyces agglutinans</name>
    <dbReference type="NCBI Taxonomy" id="2662258"/>
    <lineage>
        <taxon>Bacteria</taxon>
        <taxon>Bacillati</taxon>
        <taxon>Actinomycetota</taxon>
        <taxon>Actinomycetes</taxon>
        <taxon>Micrococcales</taxon>
        <taxon>Microbacteriaceae</taxon>
        <taxon>Agromyces</taxon>
    </lineage>
</organism>
<keyword evidence="5" id="KW-1185">Reference proteome</keyword>
<dbReference type="Proteomes" id="UP000431080">
    <property type="component" value="Unassembled WGS sequence"/>
</dbReference>
<dbReference type="AlphaFoldDB" id="A0A6I2F3K6"/>
<dbReference type="InterPro" id="IPR046112">
    <property type="entry name" value="DUF6049"/>
</dbReference>
<name>A0A6I2F3K6_9MICO</name>
<evidence type="ECO:0008006" key="6">
    <source>
        <dbReference type="Google" id="ProtNLM"/>
    </source>
</evidence>
<dbReference type="EMBL" id="WJIF01000002">
    <property type="protein sequence ID" value="MRG58974.1"/>
    <property type="molecule type" value="Genomic_DNA"/>
</dbReference>